<feature type="domain" description="GH64" evidence="2">
    <location>
        <begin position="33"/>
        <end position="396"/>
    </location>
</feature>
<proteinExistence type="predicted"/>
<dbReference type="InterPro" id="IPR037398">
    <property type="entry name" value="Glyco_hydro_64_fam"/>
</dbReference>
<name>A0A1I1BGV3_9PSEU</name>
<dbReference type="OrthoDB" id="5513218at2"/>
<dbReference type="PANTHER" id="PTHR38165:SF1">
    <property type="entry name" value="GLUCANASE B"/>
    <property type="match status" value="1"/>
</dbReference>
<dbReference type="PROSITE" id="PS52006">
    <property type="entry name" value="GH64"/>
    <property type="match status" value="1"/>
</dbReference>
<dbReference type="Gene3D" id="3.30.920.50">
    <property type="entry name" value="Beta-1,3-glucanase, C-terminal domain"/>
    <property type="match status" value="1"/>
</dbReference>
<keyword evidence="4" id="KW-1185">Reference proteome</keyword>
<evidence type="ECO:0000313" key="3">
    <source>
        <dbReference type="EMBL" id="SFB47730.1"/>
    </source>
</evidence>
<dbReference type="PROSITE" id="PS51318">
    <property type="entry name" value="TAT"/>
    <property type="match status" value="1"/>
</dbReference>
<keyword evidence="1" id="KW-0732">Signal</keyword>
<dbReference type="EMBL" id="FOKG01000013">
    <property type="protein sequence ID" value="SFB47730.1"/>
    <property type="molecule type" value="Genomic_DNA"/>
</dbReference>
<dbReference type="Pfam" id="PF16483">
    <property type="entry name" value="Glyco_hydro_64"/>
    <property type="match status" value="1"/>
</dbReference>
<feature type="signal peptide" evidence="1">
    <location>
        <begin position="1"/>
        <end position="25"/>
    </location>
</feature>
<dbReference type="Proteomes" id="UP000243799">
    <property type="component" value="Unassembled WGS sequence"/>
</dbReference>
<dbReference type="AlphaFoldDB" id="A0A1I1BGV3"/>
<evidence type="ECO:0000256" key="1">
    <source>
        <dbReference type="SAM" id="SignalP"/>
    </source>
</evidence>
<dbReference type="RefSeq" id="WP_091674981.1">
    <property type="nucleotide sequence ID" value="NZ_FOKG01000013.1"/>
</dbReference>
<evidence type="ECO:0000313" key="4">
    <source>
        <dbReference type="Proteomes" id="UP000243799"/>
    </source>
</evidence>
<reference evidence="4" key="1">
    <citation type="submission" date="2016-10" db="EMBL/GenBank/DDBJ databases">
        <authorList>
            <person name="Varghese N."/>
            <person name="Submissions S."/>
        </authorList>
    </citation>
    <scope>NUCLEOTIDE SEQUENCE [LARGE SCALE GENOMIC DNA]</scope>
    <source>
        <strain evidence="4">CGMCC 4.3568</strain>
    </source>
</reference>
<dbReference type="InterPro" id="IPR032477">
    <property type="entry name" value="Glyco_hydro_64"/>
</dbReference>
<dbReference type="STRING" id="490629.SAMN05216266_11351"/>
<sequence>MVGRRAFLAGLGAVALAAPTATAWASPGRRSAQAGLPLTVVNNSGEFGNGSIRMYIVGSDLETKTQSRVTADGRLVPVSLSDNGSDGFADYAIPLAGSGETMLSLPSMSGRIYFALGGELKFRVVADGNGNPALQYPAGWVESDPNFRLLHDSVEFTYVAPGVGDLNPGMYCNTTMVDQFSVPLAIRLDGSRFQTTGTLVAGGRQKIFSQIRAQAGFSSLVVDDLRVLAPGHGLDAGRFDSGYYRSYVDKVWHTYRGTDLRIRTNRGLFTGRVDSADQFTFLSDGGERTAPFARPSTRDVLFCDGALTSPNDGITGPVGAILAAGLNRSTLHSHADQPTTDAGSFYRDPVTNHYARIMHANTVDGRAYGFAYDDVAEYASYVQDGSPSRFTVTLTPF</sequence>
<protein>
    <submittedName>
        <fullName evidence="3">Beta-1,3-glucanase</fullName>
    </submittedName>
</protein>
<evidence type="ECO:0000259" key="2">
    <source>
        <dbReference type="PROSITE" id="PS52006"/>
    </source>
</evidence>
<organism evidence="3 4">
    <name type="scientific">Amycolatopsis marina</name>
    <dbReference type="NCBI Taxonomy" id="490629"/>
    <lineage>
        <taxon>Bacteria</taxon>
        <taxon>Bacillati</taxon>
        <taxon>Actinomycetota</taxon>
        <taxon>Actinomycetes</taxon>
        <taxon>Pseudonocardiales</taxon>
        <taxon>Pseudonocardiaceae</taxon>
        <taxon>Amycolatopsis</taxon>
    </lineage>
</organism>
<accession>A0A1I1BGV3</accession>
<dbReference type="InterPro" id="IPR037176">
    <property type="entry name" value="Osmotin/thaumatin-like_sf"/>
</dbReference>
<dbReference type="InterPro" id="IPR006311">
    <property type="entry name" value="TAT_signal"/>
</dbReference>
<gene>
    <name evidence="3" type="ORF">SAMN05216266_11351</name>
</gene>
<dbReference type="InterPro" id="IPR042517">
    <property type="entry name" value="Glyco_hydro_64_N_2"/>
</dbReference>
<feature type="chain" id="PRO_5017387609" evidence="1">
    <location>
        <begin position="26"/>
        <end position="397"/>
    </location>
</feature>
<dbReference type="PANTHER" id="PTHR38165">
    <property type="match status" value="1"/>
</dbReference>
<dbReference type="Gene3D" id="2.60.110.10">
    <property type="entry name" value="Thaumatin"/>
    <property type="match status" value="1"/>
</dbReference>